<evidence type="ECO:0000313" key="2">
    <source>
        <dbReference type="Ensembl" id="ENSPEMP00000037201.1"/>
    </source>
</evidence>
<accession>A0A8C8W892</accession>
<reference evidence="2 3" key="1">
    <citation type="submission" date="2018-10" db="EMBL/GenBank/DDBJ databases">
        <title>Improved assembly of the deer mouse Peromyscus maniculatus genome.</title>
        <authorList>
            <person name="Lassance J.-M."/>
            <person name="Hoekstra H.E."/>
        </authorList>
    </citation>
    <scope>NUCLEOTIDE SEQUENCE [LARGE SCALE GENOMIC DNA]</scope>
</reference>
<feature type="compositionally biased region" description="Low complexity" evidence="1">
    <location>
        <begin position="1"/>
        <end position="12"/>
    </location>
</feature>
<protein>
    <recommendedName>
        <fullName evidence="4">Nuclear pore-associated protein 1-like</fullName>
    </recommendedName>
</protein>
<sequence>HQTRVSSISLPSEPLPPCRARPSVETPLDAKKGPADLATALVFAISYLPRPGPEPLSFNFPSCRRVSPAPMSIAGHPPLPFLATSLAPSLRNPPTVSTMASHACEDMSWEPSSGPAVMDMDTTPPSEAAILSSPTVSSGSCLPFAPSYGCMQQRLAANATVSTDLLTLRVPCHTPIGNNLYIPKPTNGWNQGVSPSGDRGVWTQPGLDSALPAIAAITPSHPATDLEFMDTTPPSKAVILHSSPAVDHVSNSLLPQSVWGPIKAYNHTGATSQSTPALLNGPRPNGCVFLRNPSTSTAAIGLTSLAASGSTAQLGFAGSTSPVHGGQPNGTVLVYGKRSCASYIAVPTSGFTLHTGMGSGDCSSSPTNFTPSTSALVRPAMLLSGENSGHGKLTQGRVSTGYTAGRKGKDSRATVAPIVLKLCRSSAHSGDAVQVEARGH</sequence>
<evidence type="ECO:0000313" key="3">
    <source>
        <dbReference type="Proteomes" id="UP000694547"/>
    </source>
</evidence>
<proteinExistence type="predicted"/>
<keyword evidence="3" id="KW-1185">Reference proteome</keyword>
<reference evidence="2" key="2">
    <citation type="submission" date="2025-08" db="UniProtKB">
        <authorList>
            <consortium name="Ensembl"/>
        </authorList>
    </citation>
    <scope>IDENTIFICATION</scope>
</reference>
<name>A0A8C8W892_PERMB</name>
<dbReference type="GeneTree" id="ENSGT00960000190850"/>
<evidence type="ECO:0008006" key="4">
    <source>
        <dbReference type="Google" id="ProtNLM"/>
    </source>
</evidence>
<feature type="region of interest" description="Disordered" evidence="1">
    <location>
        <begin position="1"/>
        <end position="31"/>
    </location>
</feature>
<feature type="region of interest" description="Disordered" evidence="1">
    <location>
        <begin position="385"/>
        <end position="408"/>
    </location>
</feature>
<evidence type="ECO:0000256" key="1">
    <source>
        <dbReference type="SAM" id="MobiDB-lite"/>
    </source>
</evidence>
<dbReference type="AlphaFoldDB" id="A0A8C8W892"/>
<dbReference type="Proteomes" id="UP000694547">
    <property type="component" value="Chromosome 5"/>
</dbReference>
<reference evidence="2" key="3">
    <citation type="submission" date="2025-09" db="UniProtKB">
        <authorList>
            <consortium name="Ensembl"/>
        </authorList>
    </citation>
    <scope>IDENTIFICATION</scope>
</reference>
<dbReference type="Ensembl" id="ENSPEMT00000039600.1">
    <property type="protein sequence ID" value="ENSPEMP00000037201.1"/>
    <property type="gene ID" value="ENSPEMG00000025771.1"/>
</dbReference>
<organism evidence="2 3">
    <name type="scientific">Peromyscus maniculatus bairdii</name>
    <name type="common">Prairie deer mouse</name>
    <dbReference type="NCBI Taxonomy" id="230844"/>
    <lineage>
        <taxon>Eukaryota</taxon>
        <taxon>Metazoa</taxon>
        <taxon>Chordata</taxon>
        <taxon>Craniata</taxon>
        <taxon>Vertebrata</taxon>
        <taxon>Euteleostomi</taxon>
        <taxon>Mammalia</taxon>
        <taxon>Eutheria</taxon>
        <taxon>Euarchontoglires</taxon>
        <taxon>Glires</taxon>
        <taxon>Rodentia</taxon>
        <taxon>Myomorpha</taxon>
        <taxon>Muroidea</taxon>
        <taxon>Cricetidae</taxon>
        <taxon>Neotominae</taxon>
        <taxon>Peromyscus</taxon>
    </lineage>
</organism>